<dbReference type="InterPro" id="IPR028943">
    <property type="entry name" value="ZorC_EH_Signature_dom"/>
</dbReference>
<evidence type="ECO:0000313" key="3">
    <source>
        <dbReference type="Proteomes" id="UP000662747"/>
    </source>
</evidence>
<sequence length="471" mass="54085">MGLESWLGKAPERQRTFTAELETLRVQSERGLKLLSQRLDAAEQRMDEREPSRVERMRESINKARVKEQIAKGDFDSLSRRERRAVPVLWQLIGVEPMRGFLEWSPQSWPRLVRQLLRDWSPDWDAQDMTRWAQLAGKAPGNPRWRLPLPIENVLRRDGPGQLARQWMDRPLLEVVETLRGTGLRPASVYAGHVVAEHLRLGIKAREDRTVSLAFLMDDARGRAWLPFTGTETNVLPAPMEARIEVVAAVLECRAKGICSDLVRARLAERLVSKDSEFGDPRQSHQAQASAWARVRARAPEAFQAFLAGLIQQDLAFFFDHGMNEEDRSEFWLCYLGSIRSTTCYLAAPVYDSLHRRVAALPPEQQAAFRRAQRLGDKDRSEVSAFVLSFAEYDVVEFSRNGHASYVYKKGMLDQKLRGRRPETARDFIDGPSGRFHVQRLLHLPGWEYRVAQQLLALGIEWDRSGRKPWL</sequence>
<gene>
    <name evidence="2" type="ORF">JY651_42475</name>
</gene>
<dbReference type="EMBL" id="CP071090">
    <property type="protein sequence ID" value="QSQ21752.1"/>
    <property type="molecule type" value="Genomic_DNA"/>
</dbReference>
<reference evidence="2 3" key="1">
    <citation type="submission" date="2021-02" db="EMBL/GenBank/DDBJ databases">
        <title>De Novo genome assembly of isolated myxobacteria.</title>
        <authorList>
            <person name="Stevens D.C."/>
        </authorList>
    </citation>
    <scope>NUCLEOTIDE SEQUENCE [LARGE SCALE GENOMIC DNA]</scope>
    <source>
        <strain evidence="3">SCPEA02</strain>
    </source>
</reference>
<accession>A0ABX7NS89</accession>
<keyword evidence="3" id="KW-1185">Reference proteome</keyword>
<name>A0ABX7NS89_9BACT</name>
<dbReference type="RefSeq" id="WP_206723329.1">
    <property type="nucleotide sequence ID" value="NZ_CP071090.1"/>
</dbReference>
<evidence type="ECO:0000259" key="1">
    <source>
        <dbReference type="Pfam" id="PF15611"/>
    </source>
</evidence>
<feature type="domain" description="Zorya protein ZorC EH" evidence="1">
    <location>
        <begin position="27"/>
        <end position="453"/>
    </location>
</feature>
<evidence type="ECO:0000313" key="2">
    <source>
        <dbReference type="EMBL" id="QSQ21752.1"/>
    </source>
</evidence>
<dbReference type="Pfam" id="PF15611">
    <property type="entry name" value="EH_Signature"/>
    <property type="match status" value="1"/>
</dbReference>
<protein>
    <recommendedName>
        <fullName evidence="1">Zorya protein ZorC EH domain-containing protein</fullName>
    </recommendedName>
</protein>
<proteinExistence type="predicted"/>
<dbReference type="Proteomes" id="UP000662747">
    <property type="component" value="Chromosome"/>
</dbReference>
<organism evidence="2 3">
    <name type="scientific">Pyxidicoccus parkwayensis</name>
    <dbReference type="NCBI Taxonomy" id="2813578"/>
    <lineage>
        <taxon>Bacteria</taxon>
        <taxon>Pseudomonadati</taxon>
        <taxon>Myxococcota</taxon>
        <taxon>Myxococcia</taxon>
        <taxon>Myxococcales</taxon>
        <taxon>Cystobacterineae</taxon>
        <taxon>Myxococcaceae</taxon>
        <taxon>Pyxidicoccus</taxon>
    </lineage>
</organism>